<evidence type="ECO:0000256" key="1">
    <source>
        <dbReference type="SAM" id="MobiDB-lite"/>
    </source>
</evidence>
<keyword evidence="3" id="KW-1185">Reference proteome</keyword>
<organism evidence="2 3">
    <name type="scientific">Trichonephila inaurata madagascariensis</name>
    <dbReference type="NCBI Taxonomy" id="2747483"/>
    <lineage>
        <taxon>Eukaryota</taxon>
        <taxon>Metazoa</taxon>
        <taxon>Ecdysozoa</taxon>
        <taxon>Arthropoda</taxon>
        <taxon>Chelicerata</taxon>
        <taxon>Arachnida</taxon>
        <taxon>Araneae</taxon>
        <taxon>Araneomorphae</taxon>
        <taxon>Entelegynae</taxon>
        <taxon>Araneoidea</taxon>
        <taxon>Nephilidae</taxon>
        <taxon>Trichonephila</taxon>
        <taxon>Trichonephila inaurata</taxon>
    </lineage>
</organism>
<gene>
    <name evidence="2" type="primary">Spidroin3B1</name>
    <name evidence="2" type="ORF">TNIN_600131</name>
</gene>
<feature type="compositionally biased region" description="Basic and acidic residues" evidence="1">
    <location>
        <begin position="513"/>
        <end position="524"/>
    </location>
</feature>
<feature type="compositionally biased region" description="Basic and acidic residues" evidence="1">
    <location>
        <begin position="238"/>
        <end position="247"/>
    </location>
</feature>
<sequence>MGVHSKDNASFSRNVKFADGAGMKRRNGVIFVDEDENGINAKFEDINGKSDMERLRDNNDLDTIFQTGIGDGFQSNGKDHIPIGPDDSIDKSSDRPRKIITFRSNGELDDTGPKFKSSLENFGQKDSKKTGNYTDLESGNNNRHGSGDISGGLGLSQAVKFQADKKESGIRPNRKDNPGKGFKTAGETRLGQGVGGNLAIKTKLISKVITMLEKVLLIVSVHKLKRTMDMKMENEHGKKFGSQEKPDLGVNFDTSRNSRKGKYTFQGNGAHFDNGHGMNSPRIKRTQTQKEDGHVREHMVNSLALGKHAEFGYNGELVDNSQSDKDNYRKKNAFKDKTHLGQSENLGVKLDTVRNTRIRKNAISESGTDFEGNTGNGMISHQSISIQAENVNEHEIKDIFDSFGLGKLTELAHEGEIVDSGKNNKDGSGKKFGRRDENDISRNSHVRNDAILKRGANFEGNNAKGMTSHHSISVQAGNVNEHEIKDIFDSSGHGKRTELGHESKLVHNGKNNKKSDAKKFGGTDEIDISRNSHVRNDAILESGANFEGNNDNGMASHHSISIEAENVNEHEIKDIFDSFGLGTLTEFGQEGKLIYNGKNNKKFGSRDKTDISRNSHVENDAILESGTDFEGNNDNGMTSHHSISVEAENVNEHEIKDSFDSSLGSFDSSVHGKATQFGHEGVDNGKNNKYGNRKKFGRTDEIDISRNSHVRNDAILESGANFEGNNDNGMSGTDFEGNNDNGMTSHHSISVEAENVNEHEIKDSFDSSGHGKLTQFGHEGVDNGKNNKYGNRKKFGRTDEIDISRNSHVRNDAVLESGANFEGNNDKNWKNIKTSHHSISVEAENVNEMKLK</sequence>
<dbReference type="AlphaFoldDB" id="A0A8X6MM40"/>
<reference evidence="2" key="1">
    <citation type="submission" date="2020-08" db="EMBL/GenBank/DDBJ databases">
        <title>Multicomponent nature underlies the extraordinary mechanical properties of spider dragline silk.</title>
        <authorList>
            <person name="Kono N."/>
            <person name="Nakamura H."/>
            <person name="Mori M."/>
            <person name="Yoshida Y."/>
            <person name="Ohtoshi R."/>
            <person name="Malay A.D."/>
            <person name="Moran D.A.P."/>
            <person name="Tomita M."/>
            <person name="Numata K."/>
            <person name="Arakawa K."/>
        </authorList>
    </citation>
    <scope>NUCLEOTIDE SEQUENCE</scope>
</reference>
<feature type="region of interest" description="Disordered" evidence="1">
    <location>
        <begin position="489"/>
        <end position="524"/>
    </location>
</feature>
<dbReference type="EMBL" id="BMAV01028247">
    <property type="protein sequence ID" value="GFS66606.1"/>
    <property type="molecule type" value="Genomic_DNA"/>
</dbReference>
<proteinExistence type="predicted"/>
<feature type="compositionally biased region" description="Basic and acidic residues" evidence="1">
    <location>
        <begin position="422"/>
        <end position="452"/>
    </location>
</feature>
<dbReference type="Proteomes" id="UP000886998">
    <property type="component" value="Unassembled WGS sequence"/>
</dbReference>
<feature type="compositionally biased region" description="Basic and acidic residues" evidence="1">
    <location>
        <begin position="88"/>
        <end position="97"/>
    </location>
</feature>
<comment type="caution">
    <text evidence="2">The sequence shown here is derived from an EMBL/GenBank/DDBJ whole genome shotgun (WGS) entry which is preliminary data.</text>
</comment>
<feature type="non-terminal residue" evidence="2">
    <location>
        <position position="852"/>
    </location>
</feature>
<protein>
    <submittedName>
        <fullName evidence="2">Spidroin 3B variant 1</fullName>
    </submittedName>
</protein>
<feature type="region of interest" description="Disordered" evidence="1">
    <location>
        <begin position="675"/>
        <end position="694"/>
    </location>
</feature>
<name>A0A8X6MM40_9ARAC</name>
<feature type="region of interest" description="Disordered" evidence="1">
    <location>
        <begin position="238"/>
        <end position="259"/>
    </location>
</feature>
<accession>A0A8X6MM40</accession>
<feature type="region of interest" description="Disordered" evidence="1">
    <location>
        <begin position="69"/>
        <end position="188"/>
    </location>
</feature>
<feature type="compositionally biased region" description="Basic and acidic residues" evidence="1">
    <location>
        <begin position="162"/>
        <end position="178"/>
    </location>
</feature>
<feature type="region of interest" description="Disordered" evidence="1">
    <location>
        <begin position="418"/>
        <end position="468"/>
    </location>
</feature>
<evidence type="ECO:0000313" key="3">
    <source>
        <dbReference type="Proteomes" id="UP000886998"/>
    </source>
</evidence>
<dbReference type="OrthoDB" id="10571115at2759"/>
<evidence type="ECO:0000313" key="2">
    <source>
        <dbReference type="EMBL" id="GFS66606.1"/>
    </source>
</evidence>
<feature type="compositionally biased region" description="Polar residues" evidence="1">
    <location>
        <begin position="130"/>
        <end position="144"/>
    </location>
</feature>
<feature type="compositionally biased region" description="Basic and acidic residues" evidence="1">
    <location>
        <begin position="495"/>
        <end position="505"/>
    </location>
</feature>